<dbReference type="SMART" id="SM00387">
    <property type="entry name" value="HATPase_c"/>
    <property type="match status" value="1"/>
</dbReference>
<keyword evidence="7 15" id="KW-0812">Transmembrane</keyword>
<dbReference type="InterPro" id="IPR036097">
    <property type="entry name" value="HisK_dim/P_sf"/>
</dbReference>
<evidence type="ECO:0000256" key="14">
    <source>
        <dbReference type="SAM" id="MobiDB-lite"/>
    </source>
</evidence>
<dbReference type="SUPFAM" id="SSF47384">
    <property type="entry name" value="Homodimeric domain of signal transducing histidine kinase"/>
    <property type="match status" value="1"/>
</dbReference>
<evidence type="ECO:0000256" key="4">
    <source>
        <dbReference type="ARBA" id="ARBA00022475"/>
    </source>
</evidence>
<evidence type="ECO:0000259" key="17">
    <source>
        <dbReference type="PROSITE" id="PS50885"/>
    </source>
</evidence>
<keyword evidence="13 15" id="KW-0472">Membrane</keyword>
<keyword evidence="10" id="KW-0067">ATP-binding</keyword>
<dbReference type="PRINTS" id="PR00344">
    <property type="entry name" value="BCTRLSENSOR"/>
</dbReference>
<name>A0A1W1HHE6_9BACT</name>
<comment type="catalytic activity">
    <reaction evidence="1">
        <text>ATP + protein L-histidine = ADP + protein N-phospho-L-histidine.</text>
        <dbReference type="EC" id="2.7.13.3"/>
    </reaction>
</comment>
<dbReference type="Gene3D" id="6.10.340.10">
    <property type="match status" value="1"/>
</dbReference>
<dbReference type="OrthoDB" id="9812241at2"/>
<dbReference type="InterPro" id="IPR036890">
    <property type="entry name" value="HATPase_C_sf"/>
</dbReference>
<dbReference type="Pfam" id="PF00672">
    <property type="entry name" value="HAMP"/>
    <property type="match status" value="1"/>
</dbReference>
<evidence type="ECO:0000256" key="13">
    <source>
        <dbReference type="ARBA" id="ARBA00023136"/>
    </source>
</evidence>
<dbReference type="InterPro" id="IPR003661">
    <property type="entry name" value="HisK_dim/P_dom"/>
</dbReference>
<dbReference type="PANTHER" id="PTHR45528:SF1">
    <property type="entry name" value="SENSOR HISTIDINE KINASE CPXA"/>
    <property type="match status" value="1"/>
</dbReference>
<dbReference type="InterPro" id="IPR003594">
    <property type="entry name" value="HATPase_dom"/>
</dbReference>
<dbReference type="SUPFAM" id="SSF158472">
    <property type="entry name" value="HAMP domain-like"/>
    <property type="match status" value="1"/>
</dbReference>
<dbReference type="Gene3D" id="1.10.287.130">
    <property type="match status" value="1"/>
</dbReference>
<dbReference type="InterPro" id="IPR050398">
    <property type="entry name" value="HssS/ArlS-like"/>
</dbReference>
<keyword evidence="6" id="KW-0808">Transferase</keyword>
<dbReference type="AlphaFoldDB" id="A0A1W1HHE6"/>
<dbReference type="SMART" id="SM00304">
    <property type="entry name" value="HAMP"/>
    <property type="match status" value="1"/>
</dbReference>
<evidence type="ECO:0000256" key="1">
    <source>
        <dbReference type="ARBA" id="ARBA00000085"/>
    </source>
</evidence>
<dbReference type="STRING" id="1246637.MTBBW1_460009"/>
<dbReference type="SUPFAM" id="SSF55874">
    <property type="entry name" value="ATPase domain of HSP90 chaperone/DNA topoisomerase II/histidine kinase"/>
    <property type="match status" value="1"/>
</dbReference>
<evidence type="ECO:0000256" key="9">
    <source>
        <dbReference type="ARBA" id="ARBA00022777"/>
    </source>
</evidence>
<evidence type="ECO:0000256" key="11">
    <source>
        <dbReference type="ARBA" id="ARBA00022989"/>
    </source>
</evidence>
<dbReference type="PROSITE" id="PS50885">
    <property type="entry name" value="HAMP"/>
    <property type="match status" value="1"/>
</dbReference>
<dbReference type="Proteomes" id="UP000191931">
    <property type="component" value="Unassembled WGS sequence"/>
</dbReference>
<evidence type="ECO:0000256" key="7">
    <source>
        <dbReference type="ARBA" id="ARBA00022692"/>
    </source>
</evidence>
<proteinExistence type="predicted"/>
<evidence type="ECO:0000313" key="18">
    <source>
        <dbReference type="EMBL" id="SLM31853.1"/>
    </source>
</evidence>
<evidence type="ECO:0000256" key="15">
    <source>
        <dbReference type="SAM" id="Phobius"/>
    </source>
</evidence>
<keyword evidence="4" id="KW-1003">Cell membrane</keyword>
<sequence length="505" mass="57370">MKLQSKFCLVFLLMSVLIICLMATVMYFAVSMNFKEFVTKKELGELDNIVHALEEIYDRNHGWNSLINDHNAWHRMIQTAAPAKERNNGIKTTPPPRLHPAPPPHHPTNHEGRQLTPLMQHPPQPDFESERINLPMRLCLLNRNKQHIAGQFHGDRRYAFRDIVVNGEIAAILGLEIIEKRRHPFEIDFLAAQKKGFLMMGGGVFLLSALLSYLLARQMLSPITELLNGINAMKTLDFNFKLNTRSHDELGKLVEHFNAMALTLNKYETMRKQWISDISHELRTPLSALRAKIEAVQDGIRPMTPEMLESLHINVMQLAKLVEDLHYLSIHDSDNLTLQNDYPDILSITRDTINSFQEKMESSQIRCSLNIADDTVPVIAGNRNSLERLFFNIVENSIRYTNSPGYLEINVSTSKTHAIISFEDSAPGVPDHALELIFNRLFRVEKSRSRELGGSGLGLSICKQIVEKHQGEISASHSSHGGLKITVQLPLLKGTKHYIDISHRP</sequence>
<dbReference type="SMART" id="SM00388">
    <property type="entry name" value="HisKA"/>
    <property type="match status" value="1"/>
</dbReference>
<dbReference type="CDD" id="cd06225">
    <property type="entry name" value="HAMP"/>
    <property type="match status" value="1"/>
</dbReference>
<evidence type="ECO:0000256" key="10">
    <source>
        <dbReference type="ARBA" id="ARBA00022840"/>
    </source>
</evidence>
<dbReference type="EMBL" id="FWEV01000288">
    <property type="protein sequence ID" value="SLM31853.1"/>
    <property type="molecule type" value="Genomic_DNA"/>
</dbReference>
<evidence type="ECO:0000256" key="12">
    <source>
        <dbReference type="ARBA" id="ARBA00023012"/>
    </source>
</evidence>
<feature type="region of interest" description="Disordered" evidence="14">
    <location>
        <begin position="83"/>
        <end position="125"/>
    </location>
</feature>
<dbReference type="PANTHER" id="PTHR45528">
    <property type="entry name" value="SENSOR HISTIDINE KINASE CPXA"/>
    <property type="match status" value="1"/>
</dbReference>
<reference evidence="18 19" key="1">
    <citation type="submission" date="2017-03" db="EMBL/GenBank/DDBJ databases">
        <authorList>
            <person name="Afonso C.L."/>
            <person name="Miller P.J."/>
            <person name="Scott M.A."/>
            <person name="Spackman E."/>
            <person name="Goraichik I."/>
            <person name="Dimitrov K.M."/>
            <person name="Suarez D.L."/>
            <person name="Swayne D.E."/>
        </authorList>
    </citation>
    <scope>NUCLEOTIDE SEQUENCE [LARGE SCALE GENOMIC DNA]</scope>
    <source>
        <strain evidence="18">PRJEB14757</strain>
    </source>
</reference>
<evidence type="ECO:0000256" key="3">
    <source>
        <dbReference type="ARBA" id="ARBA00012438"/>
    </source>
</evidence>
<evidence type="ECO:0000256" key="8">
    <source>
        <dbReference type="ARBA" id="ARBA00022741"/>
    </source>
</evidence>
<keyword evidence="8" id="KW-0547">Nucleotide-binding</keyword>
<dbReference type="GO" id="GO:0005886">
    <property type="term" value="C:plasma membrane"/>
    <property type="evidence" value="ECO:0007669"/>
    <property type="project" value="UniProtKB-SubCell"/>
</dbReference>
<protein>
    <recommendedName>
        <fullName evidence="3">histidine kinase</fullName>
        <ecNumber evidence="3">2.7.13.3</ecNumber>
    </recommendedName>
</protein>
<feature type="transmembrane region" description="Helical" evidence="15">
    <location>
        <begin position="7"/>
        <end position="30"/>
    </location>
</feature>
<keyword evidence="11 15" id="KW-1133">Transmembrane helix</keyword>
<evidence type="ECO:0000313" key="19">
    <source>
        <dbReference type="Proteomes" id="UP000191931"/>
    </source>
</evidence>
<dbReference type="InterPro" id="IPR003660">
    <property type="entry name" value="HAMP_dom"/>
</dbReference>
<keyword evidence="9 18" id="KW-0418">Kinase</keyword>
<dbReference type="CDD" id="cd00082">
    <property type="entry name" value="HisKA"/>
    <property type="match status" value="1"/>
</dbReference>
<dbReference type="PROSITE" id="PS50109">
    <property type="entry name" value="HIS_KIN"/>
    <property type="match status" value="1"/>
</dbReference>
<dbReference type="InterPro" id="IPR004358">
    <property type="entry name" value="Sig_transdc_His_kin-like_C"/>
</dbReference>
<dbReference type="Pfam" id="PF00512">
    <property type="entry name" value="HisKA"/>
    <property type="match status" value="1"/>
</dbReference>
<dbReference type="InterPro" id="IPR005467">
    <property type="entry name" value="His_kinase_dom"/>
</dbReference>
<gene>
    <name evidence="18" type="ORF">MTBBW1_460009</name>
</gene>
<evidence type="ECO:0000256" key="5">
    <source>
        <dbReference type="ARBA" id="ARBA00022553"/>
    </source>
</evidence>
<feature type="domain" description="Histidine kinase" evidence="16">
    <location>
        <begin position="277"/>
        <end position="493"/>
    </location>
</feature>
<comment type="subcellular location">
    <subcellularLocation>
        <location evidence="2">Cell membrane</location>
        <topology evidence="2">Multi-pass membrane protein</topology>
    </subcellularLocation>
</comment>
<dbReference type="GO" id="GO:0005524">
    <property type="term" value="F:ATP binding"/>
    <property type="evidence" value="ECO:0007669"/>
    <property type="project" value="UniProtKB-KW"/>
</dbReference>
<evidence type="ECO:0000256" key="2">
    <source>
        <dbReference type="ARBA" id="ARBA00004651"/>
    </source>
</evidence>
<evidence type="ECO:0000256" key="6">
    <source>
        <dbReference type="ARBA" id="ARBA00022679"/>
    </source>
</evidence>
<keyword evidence="19" id="KW-1185">Reference proteome</keyword>
<feature type="compositionally biased region" description="Pro residues" evidence="14">
    <location>
        <begin position="93"/>
        <end position="106"/>
    </location>
</feature>
<feature type="domain" description="HAMP" evidence="17">
    <location>
        <begin position="217"/>
        <end position="269"/>
    </location>
</feature>
<dbReference type="Gene3D" id="3.30.565.10">
    <property type="entry name" value="Histidine kinase-like ATPase, C-terminal domain"/>
    <property type="match status" value="1"/>
</dbReference>
<keyword evidence="12" id="KW-0902">Two-component regulatory system</keyword>
<accession>A0A1W1HHE6</accession>
<dbReference type="EC" id="2.7.13.3" evidence="3"/>
<dbReference type="GO" id="GO:0000155">
    <property type="term" value="F:phosphorelay sensor kinase activity"/>
    <property type="evidence" value="ECO:0007669"/>
    <property type="project" value="InterPro"/>
</dbReference>
<dbReference type="Pfam" id="PF02518">
    <property type="entry name" value="HATPase_c"/>
    <property type="match status" value="1"/>
</dbReference>
<organism evidence="18 19">
    <name type="scientific">Desulfamplus magnetovallimortis</name>
    <dbReference type="NCBI Taxonomy" id="1246637"/>
    <lineage>
        <taxon>Bacteria</taxon>
        <taxon>Pseudomonadati</taxon>
        <taxon>Thermodesulfobacteriota</taxon>
        <taxon>Desulfobacteria</taxon>
        <taxon>Desulfobacterales</taxon>
        <taxon>Desulfobacteraceae</taxon>
        <taxon>Desulfamplus</taxon>
    </lineage>
</organism>
<keyword evidence="5" id="KW-0597">Phosphoprotein</keyword>
<evidence type="ECO:0000259" key="16">
    <source>
        <dbReference type="PROSITE" id="PS50109"/>
    </source>
</evidence>